<keyword evidence="9" id="KW-1185">Reference proteome</keyword>
<feature type="compositionally biased region" description="Gly residues" evidence="7">
    <location>
        <begin position="12"/>
        <end position="21"/>
    </location>
</feature>
<gene>
    <name evidence="8" type="ORF">CINC_LOCUS12378</name>
</gene>
<evidence type="ECO:0000256" key="1">
    <source>
        <dbReference type="ARBA" id="ARBA00004138"/>
    </source>
</evidence>
<evidence type="ECO:0000313" key="9">
    <source>
        <dbReference type="Proteomes" id="UP001154114"/>
    </source>
</evidence>
<dbReference type="Proteomes" id="UP001154114">
    <property type="component" value="Chromosome 8"/>
</dbReference>
<dbReference type="InterPro" id="IPR029214">
    <property type="entry name" value="CFAP144"/>
</dbReference>
<organism evidence="8 9">
    <name type="scientific">Chrysodeixis includens</name>
    <name type="common">Soybean looper</name>
    <name type="synonym">Pseudoplusia includens</name>
    <dbReference type="NCBI Taxonomy" id="689277"/>
    <lineage>
        <taxon>Eukaryota</taxon>
        <taxon>Metazoa</taxon>
        <taxon>Ecdysozoa</taxon>
        <taxon>Arthropoda</taxon>
        <taxon>Hexapoda</taxon>
        <taxon>Insecta</taxon>
        <taxon>Pterygota</taxon>
        <taxon>Neoptera</taxon>
        <taxon>Endopterygota</taxon>
        <taxon>Lepidoptera</taxon>
        <taxon>Glossata</taxon>
        <taxon>Ditrysia</taxon>
        <taxon>Noctuoidea</taxon>
        <taxon>Noctuidae</taxon>
        <taxon>Plusiinae</taxon>
        <taxon>Chrysodeixis</taxon>
    </lineage>
</organism>
<sequence>MAEDSEREAGAGSAGGGGGAGSAADAGTGGRPLHARSFKLRFAAQREQGRSYVSLVKPLGLPATVTGKFYTQERTSTVDEEGTRRALQRIEDMFRQGPRELHAEPVISSQVYGWWAAAGGAGGAAERSDRRLHHHIRDSAWLKARLCVLAADERLKQR</sequence>
<evidence type="ECO:0000256" key="7">
    <source>
        <dbReference type="SAM" id="MobiDB-lite"/>
    </source>
</evidence>
<evidence type="ECO:0000256" key="6">
    <source>
        <dbReference type="ARBA" id="ARBA00034777"/>
    </source>
</evidence>
<evidence type="ECO:0000256" key="3">
    <source>
        <dbReference type="ARBA" id="ARBA00022490"/>
    </source>
</evidence>
<reference evidence="8" key="1">
    <citation type="submission" date="2021-12" db="EMBL/GenBank/DDBJ databases">
        <authorList>
            <person name="King R."/>
        </authorList>
    </citation>
    <scope>NUCLEOTIDE SEQUENCE</scope>
</reference>
<keyword evidence="4" id="KW-0206">Cytoskeleton</keyword>
<protein>
    <submittedName>
        <fullName evidence="8">Uncharacterized protein</fullName>
    </submittedName>
</protein>
<keyword evidence="3" id="KW-0963">Cytoplasm</keyword>
<dbReference type="OrthoDB" id="6577615at2759"/>
<comment type="similarity">
    <text evidence="6">Belongs to the CFAP144 family.</text>
</comment>
<evidence type="ECO:0000256" key="4">
    <source>
        <dbReference type="ARBA" id="ARBA00023212"/>
    </source>
</evidence>
<proteinExistence type="inferred from homology"/>
<evidence type="ECO:0000256" key="5">
    <source>
        <dbReference type="ARBA" id="ARBA00023273"/>
    </source>
</evidence>
<evidence type="ECO:0000313" key="8">
    <source>
        <dbReference type="EMBL" id="CAD0198103.1"/>
    </source>
</evidence>
<keyword evidence="5" id="KW-0966">Cell projection</keyword>
<dbReference type="GO" id="GO:0005929">
    <property type="term" value="C:cilium"/>
    <property type="evidence" value="ECO:0007669"/>
    <property type="project" value="UniProtKB-SubCell"/>
</dbReference>
<dbReference type="EMBL" id="LR824011">
    <property type="protein sequence ID" value="CAD0198103.1"/>
    <property type="molecule type" value="Genomic_DNA"/>
</dbReference>
<dbReference type="Pfam" id="PF14886">
    <property type="entry name" value="FAM183"/>
    <property type="match status" value="1"/>
</dbReference>
<feature type="region of interest" description="Disordered" evidence="7">
    <location>
        <begin position="1"/>
        <end position="32"/>
    </location>
</feature>
<dbReference type="GO" id="GO:0005856">
    <property type="term" value="C:cytoskeleton"/>
    <property type="evidence" value="ECO:0007669"/>
    <property type="project" value="UniProtKB-SubCell"/>
</dbReference>
<comment type="subcellular location">
    <subcellularLocation>
        <location evidence="1">Cell projection</location>
        <location evidence="1">Cilium</location>
    </subcellularLocation>
    <subcellularLocation>
        <location evidence="2">Cytoplasm</location>
        <location evidence="2">Cytoskeleton</location>
    </subcellularLocation>
</comment>
<accession>A0A9N8PZE8</accession>
<dbReference type="AlphaFoldDB" id="A0A9N8PZE8"/>
<evidence type="ECO:0000256" key="2">
    <source>
        <dbReference type="ARBA" id="ARBA00004245"/>
    </source>
</evidence>
<name>A0A9N8PZE8_CHRIL</name>